<dbReference type="Proteomes" id="UP000266841">
    <property type="component" value="Unassembled WGS sequence"/>
</dbReference>
<organism evidence="2 3">
    <name type="scientific">Thalassiosira oceanica</name>
    <name type="common">Marine diatom</name>
    <dbReference type="NCBI Taxonomy" id="159749"/>
    <lineage>
        <taxon>Eukaryota</taxon>
        <taxon>Sar</taxon>
        <taxon>Stramenopiles</taxon>
        <taxon>Ochrophyta</taxon>
        <taxon>Bacillariophyta</taxon>
        <taxon>Coscinodiscophyceae</taxon>
        <taxon>Thalassiosirophycidae</taxon>
        <taxon>Thalassiosirales</taxon>
        <taxon>Thalassiosiraceae</taxon>
        <taxon>Thalassiosira</taxon>
    </lineage>
</organism>
<evidence type="ECO:0000313" key="3">
    <source>
        <dbReference type="Proteomes" id="UP000266841"/>
    </source>
</evidence>
<feature type="compositionally biased region" description="Basic and acidic residues" evidence="1">
    <location>
        <begin position="127"/>
        <end position="156"/>
    </location>
</feature>
<accession>K0RZC3</accession>
<name>K0RZC3_THAOC</name>
<protein>
    <submittedName>
        <fullName evidence="2">Uncharacterized protein</fullName>
    </submittedName>
</protein>
<comment type="caution">
    <text evidence="2">The sequence shown here is derived from an EMBL/GenBank/DDBJ whole genome shotgun (WGS) entry which is preliminary data.</text>
</comment>
<reference evidence="2 3" key="1">
    <citation type="journal article" date="2012" name="Genome Biol.">
        <title>Genome and low-iron response of an oceanic diatom adapted to chronic iron limitation.</title>
        <authorList>
            <person name="Lommer M."/>
            <person name="Specht M."/>
            <person name="Roy A.S."/>
            <person name="Kraemer L."/>
            <person name="Andreson R."/>
            <person name="Gutowska M.A."/>
            <person name="Wolf J."/>
            <person name="Bergner S.V."/>
            <person name="Schilhabel M.B."/>
            <person name="Klostermeier U.C."/>
            <person name="Beiko R.G."/>
            <person name="Rosenstiel P."/>
            <person name="Hippler M."/>
            <person name="Laroche J."/>
        </authorList>
    </citation>
    <scope>NUCLEOTIDE SEQUENCE [LARGE SCALE GENOMIC DNA]</scope>
    <source>
        <strain evidence="2 3">CCMP1005</strain>
    </source>
</reference>
<proteinExistence type="predicted"/>
<evidence type="ECO:0000313" key="2">
    <source>
        <dbReference type="EMBL" id="EJK59138.1"/>
    </source>
</evidence>
<feature type="region of interest" description="Disordered" evidence="1">
    <location>
        <begin position="63"/>
        <end position="156"/>
    </location>
</feature>
<sequence length="156" mass="17649">MEFRESLRGELRAPPRDPSFRVLLNAIHEWPNSSTFTPFAPFGSPFLQRSAVKAIRHATGAIIPSGSKQKQKTEVGSIEASRWKRKDAQIAKGNSLIKLRDTQMMTLSKSPKPRSEEDQVYSGSTAKEARSNDKRWSAELDREQKRHEKDKVVNAS</sequence>
<keyword evidence="3" id="KW-1185">Reference proteome</keyword>
<dbReference type="AlphaFoldDB" id="K0RZC3"/>
<evidence type="ECO:0000256" key="1">
    <source>
        <dbReference type="SAM" id="MobiDB-lite"/>
    </source>
</evidence>
<gene>
    <name evidence="2" type="ORF">THAOC_20676</name>
</gene>
<dbReference type="EMBL" id="AGNL01023522">
    <property type="protein sequence ID" value="EJK59138.1"/>
    <property type="molecule type" value="Genomic_DNA"/>
</dbReference>